<evidence type="ECO:0000313" key="1">
    <source>
        <dbReference type="EMBL" id="QJA59736.1"/>
    </source>
</evidence>
<gene>
    <name evidence="1" type="ORF">MM415B01237_0012</name>
</gene>
<dbReference type="AlphaFoldDB" id="A0A6M3IQB5"/>
<dbReference type="Gene3D" id="3.40.50.150">
    <property type="entry name" value="Vaccinia Virus protein VP39"/>
    <property type="match status" value="1"/>
</dbReference>
<dbReference type="Pfam" id="PF13578">
    <property type="entry name" value="Methyltransf_24"/>
    <property type="match status" value="1"/>
</dbReference>
<name>A0A6M3IQB5_9ZZZZ</name>
<accession>A0A6M3IQB5</accession>
<organism evidence="1">
    <name type="scientific">viral metagenome</name>
    <dbReference type="NCBI Taxonomy" id="1070528"/>
    <lineage>
        <taxon>unclassified sequences</taxon>
        <taxon>metagenomes</taxon>
        <taxon>organismal metagenomes</taxon>
    </lineage>
</organism>
<sequence length="208" mass="24048">MTIKNSFKNYKGRPFEIKDCSRDELPEFFKQMGYEVGAEIGAYKGAFTEKFCKEGFRMFAIDPWVSYDGAGRTQQRQERQDFLYEHTKRTLAPYDCTIIRKTSMDALSDFKDGSLDFVYIDGDHEFSHIAADLVEWSKKVKPGGIVSGHDYFCTDPGARNLVCHIKPVVDAYTKVFGIHNFYTFGRSKPLNEEAKDDRYLSFFWIKIG</sequence>
<protein>
    <submittedName>
        <fullName evidence="1">Putative methyltransferase</fullName>
    </submittedName>
</protein>
<dbReference type="SUPFAM" id="SSF53335">
    <property type="entry name" value="S-adenosyl-L-methionine-dependent methyltransferases"/>
    <property type="match status" value="1"/>
</dbReference>
<dbReference type="GO" id="GO:0032259">
    <property type="term" value="P:methylation"/>
    <property type="evidence" value="ECO:0007669"/>
    <property type="project" value="UniProtKB-KW"/>
</dbReference>
<dbReference type="InterPro" id="IPR029063">
    <property type="entry name" value="SAM-dependent_MTases_sf"/>
</dbReference>
<dbReference type="GO" id="GO:0008168">
    <property type="term" value="F:methyltransferase activity"/>
    <property type="evidence" value="ECO:0007669"/>
    <property type="project" value="UniProtKB-KW"/>
</dbReference>
<proteinExistence type="predicted"/>
<dbReference type="EMBL" id="MT141382">
    <property type="protein sequence ID" value="QJA59736.1"/>
    <property type="molecule type" value="Genomic_DNA"/>
</dbReference>
<keyword evidence="1" id="KW-0808">Transferase</keyword>
<keyword evidence="1" id="KW-0489">Methyltransferase</keyword>
<reference evidence="1" key="1">
    <citation type="submission" date="2020-03" db="EMBL/GenBank/DDBJ databases">
        <title>The deep terrestrial virosphere.</title>
        <authorList>
            <person name="Holmfeldt K."/>
            <person name="Nilsson E."/>
            <person name="Simone D."/>
            <person name="Lopez-Fernandez M."/>
            <person name="Wu X."/>
            <person name="de Brujin I."/>
            <person name="Lundin D."/>
            <person name="Andersson A."/>
            <person name="Bertilsson S."/>
            <person name="Dopson M."/>
        </authorList>
    </citation>
    <scope>NUCLEOTIDE SEQUENCE</scope>
    <source>
        <strain evidence="1">MM415B01237</strain>
    </source>
</reference>